<reference evidence="2 3" key="1">
    <citation type="submission" date="2014-04" db="EMBL/GenBank/DDBJ databases">
        <title>Evolutionary Origins and Diversification of the Mycorrhizal Mutualists.</title>
        <authorList>
            <consortium name="DOE Joint Genome Institute"/>
            <consortium name="Mycorrhizal Genomics Consortium"/>
            <person name="Kohler A."/>
            <person name="Kuo A."/>
            <person name="Nagy L.G."/>
            <person name="Floudas D."/>
            <person name="Copeland A."/>
            <person name="Barry K.W."/>
            <person name="Cichocki N."/>
            <person name="Veneault-Fourrey C."/>
            <person name="LaButti K."/>
            <person name="Lindquist E.A."/>
            <person name="Lipzen A."/>
            <person name="Lundell T."/>
            <person name="Morin E."/>
            <person name="Murat C."/>
            <person name="Riley R."/>
            <person name="Ohm R."/>
            <person name="Sun H."/>
            <person name="Tunlid A."/>
            <person name="Henrissat B."/>
            <person name="Grigoriev I.V."/>
            <person name="Hibbett D.S."/>
            <person name="Martin F."/>
        </authorList>
    </citation>
    <scope>NUCLEOTIDE SEQUENCE [LARGE SCALE GENOMIC DNA]</scope>
    <source>
        <strain evidence="2 3">MD-312</strain>
    </source>
</reference>
<dbReference type="AlphaFoldDB" id="A0A0C9VVR5"/>
<feature type="compositionally biased region" description="Basic and acidic residues" evidence="1">
    <location>
        <begin position="525"/>
        <end position="537"/>
    </location>
</feature>
<keyword evidence="3" id="KW-1185">Reference proteome</keyword>
<name>A0A0C9VVR5_9AGAM</name>
<protein>
    <submittedName>
        <fullName evidence="2">Uncharacterized protein</fullName>
    </submittedName>
</protein>
<feature type="region of interest" description="Disordered" evidence="1">
    <location>
        <begin position="1"/>
        <end position="20"/>
    </location>
</feature>
<evidence type="ECO:0000313" key="2">
    <source>
        <dbReference type="EMBL" id="KIJ62195.1"/>
    </source>
</evidence>
<feature type="compositionally biased region" description="Polar residues" evidence="1">
    <location>
        <begin position="380"/>
        <end position="410"/>
    </location>
</feature>
<feature type="compositionally biased region" description="Basic and acidic residues" evidence="1">
    <location>
        <begin position="239"/>
        <end position="249"/>
    </location>
</feature>
<proteinExistence type="predicted"/>
<feature type="region of interest" description="Disordered" evidence="1">
    <location>
        <begin position="378"/>
        <end position="410"/>
    </location>
</feature>
<feature type="region of interest" description="Disordered" evidence="1">
    <location>
        <begin position="238"/>
        <end position="268"/>
    </location>
</feature>
<organism evidence="2 3">
    <name type="scientific">Hydnomerulius pinastri MD-312</name>
    <dbReference type="NCBI Taxonomy" id="994086"/>
    <lineage>
        <taxon>Eukaryota</taxon>
        <taxon>Fungi</taxon>
        <taxon>Dikarya</taxon>
        <taxon>Basidiomycota</taxon>
        <taxon>Agaricomycotina</taxon>
        <taxon>Agaricomycetes</taxon>
        <taxon>Agaricomycetidae</taxon>
        <taxon>Boletales</taxon>
        <taxon>Boletales incertae sedis</taxon>
        <taxon>Leucogyrophana</taxon>
    </lineage>
</organism>
<accession>A0A0C9VVR5</accession>
<dbReference type="HOGENOM" id="CLU_474912_0_0_1"/>
<gene>
    <name evidence="2" type="ORF">HYDPIDRAFT_30732</name>
</gene>
<dbReference type="Proteomes" id="UP000053820">
    <property type="component" value="Unassembled WGS sequence"/>
</dbReference>
<sequence length="574" mass="63512">MLPVTANTDSLIEQGPAHVPQVPPGLRHPAALANWQWQPQGSPAMPYGPGAVHLMHPPGIPVPHHPMGPGSPVAYPPQAVWPPHTYYTVPVPGQYGPVHEPVHGQMQILQAAGAPQAPSQPGIAARGHVRSAEVPQTATHRNAQTTPKQTYEFTVSVQCDDVRREFKIKTDTSFEKFRERVCAYLATTPTKARLAYKLASERKKDPSALLVCKEDWRMAIERISDVASRARKRPVIINVEDRASDSSEPKKRKKRTRTSSHDTHDENLTKAYQDLERQWACEKHKGHCYVLSTGVHKQLDFEEMSLWAKKIAMPTPEATLTTPPHCLTFEHSSNRPRGMVGPRAAVPEVHVHISHSPKHRSRKRARMDDPLKQCTAAMPPTSTNCVMQSPNQSASPNRGPNPPTSTAHNDPTMTLSAITCNLATYPIPYPSLGELLSGLDGGGSEQSIFFDHYQALERAGVNHVDDFTLYSEQSLHTVTGIPAATIQIIYQRAVDLISLAHKENAKVVEDYQEILREARDFKAKAAEKSYDDDRSVSEEVSINESDSETSTTGSSDEDLEIKSSEEEIDELVDE</sequence>
<dbReference type="OrthoDB" id="3237716at2759"/>
<dbReference type="EMBL" id="KN839857">
    <property type="protein sequence ID" value="KIJ62195.1"/>
    <property type="molecule type" value="Genomic_DNA"/>
</dbReference>
<evidence type="ECO:0000313" key="3">
    <source>
        <dbReference type="Proteomes" id="UP000053820"/>
    </source>
</evidence>
<evidence type="ECO:0000256" key="1">
    <source>
        <dbReference type="SAM" id="MobiDB-lite"/>
    </source>
</evidence>
<feature type="compositionally biased region" description="Polar residues" evidence="1">
    <location>
        <begin position="1"/>
        <end position="11"/>
    </location>
</feature>
<feature type="region of interest" description="Disordered" evidence="1">
    <location>
        <begin position="525"/>
        <end position="574"/>
    </location>
</feature>
<feature type="compositionally biased region" description="Basic and acidic residues" evidence="1">
    <location>
        <begin position="259"/>
        <end position="268"/>
    </location>
</feature>